<reference evidence="1 2" key="1">
    <citation type="submission" date="2022-01" db="EMBL/GenBank/DDBJ databases">
        <title>A chromosome-scale genome assembly of the false clownfish, Amphiprion ocellaris.</title>
        <authorList>
            <person name="Ryu T."/>
        </authorList>
    </citation>
    <scope>NUCLEOTIDE SEQUENCE [LARGE SCALE GENOMIC DNA]</scope>
</reference>
<name>A0A3Q1CEU4_AMPOC</name>
<reference evidence="1" key="2">
    <citation type="submission" date="2025-08" db="UniProtKB">
        <authorList>
            <consortium name="Ensembl"/>
        </authorList>
    </citation>
    <scope>IDENTIFICATION</scope>
</reference>
<evidence type="ECO:0000313" key="2">
    <source>
        <dbReference type="Proteomes" id="UP001501940"/>
    </source>
</evidence>
<evidence type="ECO:0000313" key="1">
    <source>
        <dbReference type="Ensembl" id="ENSAOCP00000024193.1"/>
    </source>
</evidence>
<dbReference type="Ensembl" id="ENSAOCT00000003405.2">
    <property type="protein sequence ID" value="ENSAOCP00000024193.1"/>
    <property type="gene ID" value="ENSAOCG00000010838.2"/>
</dbReference>
<dbReference type="Proteomes" id="UP001501940">
    <property type="component" value="Chromosome 8"/>
</dbReference>
<sequence>MYSWGLGKCSRLDELLPLLESFRDPKKAFVCLSPGPKSPSMLSNRQINCENHTGHFFTLISSLQYELSPLFPKTCSSHVLPAFV</sequence>
<accession>A0A3Q1CEU4</accession>
<reference evidence="1" key="3">
    <citation type="submission" date="2025-09" db="UniProtKB">
        <authorList>
            <consortium name="Ensembl"/>
        </authorList>
    </citation>
    <scope>IDENTIFICATION</scope>
</reference>
<protein>
    <submittedName>
        <fullName evidence="1">Uncharacterized protein</fullName>
    </submittedName>
</protein>
<keyword evidence="2" id="KW-1185">Reference proteome</keyword>
<gene>
    <name evidence="1" type="primary">MLLT11</name>
</gene>
<dbReference type="AlphaFoldDB" id="A0A3Q1CEU4"/>
<organism evidence="1 2">
    <name type="scientific">Amphiprion ocellaris</name>
    <name type="common">Clown anemonefish</name>
    <dbReference type="NCBI Taxonomy" id="80972"/>
    <lineage>
        <taxon>Eukaryota</taxon>
        <taxon>Metazoa</taxon>
        <taxon>Chordata</taxon>
        <taxon>Craniata</taxon>
        <taxon>Vertebrata</taxon>
        <taxon>Euteleostomi</taxon>
        <taxon>Actinopterygii</taxon>
        <taxon>Neopterygii</taxon>
        <taxon>Teleostei</taxon>
        <taxon>Neoteleostei</taxon>
        <taxon>Acanthomorphata</taxon>
        <taxon>Ovalentaria</taxon>
        <taxon>Pomacentridae</taxon>
        <taxon>Amphiprion</taxon>
    </lineage>
</organism>
<proteinExistence type="predicted"/>